<dbReference type="InterPro" id="IPR009880">
    <property type="entry name" value="Glyoxal_oxidase_N"/>
</dbReference>
<proteinExistence type="predicted"/>
<protein>
    <submittedName>
        <fullName evidence="3">Uncharacterized protein</fullName>
    </submittedName>
</protein>
<sequence>MEEMPVGHIMGDMVMLRTGDVVVINGAQAGSQGFEQASNLPTIDELPEKINYGETFDIVVSRELPLVFGYPEVNIASEPFATHSFSQGQRLVKLVVLSSAMVRLGAVRFECLAPPDGSFAPPGYYMVFIVKDGVPSVAKWVQLI</sequence>
<dbReference type="AlphaFoldDB" id="A0A2U1KZG4"/>
<dbReference type="SUPFAM" id="SSF81296">
    <property type="entry name" value="E set domains"/>
    <property type="match status" value="1"/>
</dbReference>
<accession>A0A2U1KZG4</accession>
<dbReference type="CDD" id="cd02851">
    <property type="entry name" value="E_set_GO_C"/>
    <property type="match status" value="1"/>
</dbReference>
<feature type="domain" description="Glyoxal oxidase N-terminal" evidence="1">
    <location>
        <begin position="1"/>
        <end position="39"/>
    </location>
</feature>
<dbReference type="Pfam" id="PF09118">
    <property type="entry name" value="GO-like_E_set"/>
    <property type="match status" value="1"/>
</dbReference>
<feature type="domain" description="Galactose oxidase-like Early set" evidence="2">
    <location>
        <begin position="41"/>
        <end position="142"/>
    </location>
</feature>
<organism evidence="3 4">
    <name type="scientific">Artemisia annua</name>
    <name type="common">Sweet wormwood</name>
    <dbReference type="NCBI Taxonomy" id="35608"/>
    <lineage>
        <taxon>Eukaryota</taxon>
        <taxon>Viridiplantae</taxon>
        <taxon>Streptophyta</taxon>
        <taxon>Embryophyta</taxon>
        <taxon>Tracheophyta</taxon>
        <taxon>Spermatophyta</taxon>
        <taxon>Magnoliopsida</taxon>
        <taxon>eudicotyledons</taxon>
        <taxon>Gunneridae</taxon>
        <taxon>Pentapetalae</taxon>
        <taxon>asterids</taxon>
        <taxon>campanulids</taxon>
        <taxon>Asterales</taxon>
        <taxon>Asteraceae</taxon>
        <taxon>Asteroideae</taxon>
        <taxon>Anthemideae</taxon>
        <taxon>Artemisiinae</taxon>
        <taxon>Artemisia</taxon>
    </lineage>
</organism>
<evidence type="ECO:0000259" key="1">
    <source>
        <dbReference type="Pfam" id="PF07250"/>
    </source>
</evidence>
<dbReference type="EMBL" id="PKPP01012624">
    <property type="protein sequence ID" value="PWA42094.1"/>
    <property type="molecule type" value="Genomic_DNA"/>
</dbReference>
<dbReference type="InterPro" id="IPR015202">
    <property type="entry name" value="GO-like_E_set"/>
</dbReference>
<dbReference type="PANTHER" id="PTHR32208:SF21">
    <property type="entry name" value="LOW QUALITY PROTEIN: ALDEHYDE OXIDASE GLOX-LIKE"/>
    <property type="match status" value="1"/>
</dbReference>
<reference evidence="3 4" key="1">
    <citation type="journal article" date="2018" name="Mol. Plant">
        <title>The genome of Artemisia annua provides insight into the evolution of Asteraceae family and artemisinin biosynthesis.</title>
        <authorList>
            <person name="Shen Q."/>
            <person name="Zhang L."/>
            <person name="Liao Z."/>
            <person name="Wang S."/>
            <person name="Yan T."/>
            <person name="Shi P."/>
            <person name="Liu M."/>
            <person name="Fu X."/>
            <person name="Pan Q."/>
            <person name="Wang Y."/>
            <person name="Lv Z."/>
            <person name="Lu X."/>
            <person name="Zhang F."/>
            <person name="Jiang W."/>
            <person name="Ma Y."/>
            <person name="Chen M."/>
            <person name="Hao X."/>
            <person name="Li L."/>
            <person name="Tang Y."/>
            <person name="Lv G."/>
            <person name="Zhou Y."/>
            <person name="Sun X."/>
            <person name="Brodelius P.E."/>
            <person name="Rose J.K.C."/>
            <person name="Tang K."/>
        </authorList>
    </citation>
    <scope>NUCLEOTIDE SEQUENCE [LARGE SCALE GENOMIC DNA]</scope>
    <source>
        <strain evidence="4">cv. Huhao1</strain>
        <tissue evidence="3">Leaf</tissue>
    </source>
</reference>
<evidence type="ECO:0000313" key="3">
    <source>
        <dbReference type="EMBL" id="PWA42094.1"/>
    </source>
</evidence>
<keyword evidence="4" id="KW-1185">Reference proteome</keyword>
<gene>
    <name evidence="3" type="ORF">CTI12_AA546550</name>
</gene>
<dbReference type="STRING" id="35608.A0A2U1KZG4"/>
<dbReference type="Proteomes" id="UP000245207">
    <property type="component" value="Unassembled WGS sequence"/>
</dbReference>
<dbReference type="InterPro" id="IPR013783">
    <property type="entry name" value="Ig-like_fold"/>
</dbReference>
<dbReference type="Pfam" id="PF07250">
    <property type="entry name" value="Glyoxal_oxid_N"/>
    <property type="match status" value="1"/>
</dbReference>
<evidence type="ECO:0000313" key="4">
    <source>
        <dbReference type="Proteomes" id="UP000245207"/>
    </source>
</evidence>
<dbReference type="Gene3D" id="2.60.40.10">
    <property type="entry name" value="Immunoglobulins"/>
    <property type="match status" value="1"/>
</dbReference>
<dbReference type="InterPro" id="IPR014756">
    <property type="entry name" value="Ig_E-set"/>
</dbReference>
<comment type="caution">
    <text evidence="3">The sequence shown here is derived from an EMBL/GenBank/DDBJ whole genome shotgun (WGS) entry which is preliminary data.</text>
</comment>
<name>A0A2U1KZG4_ARTAN</name>
<evidence type="ECO:0000259" key="2">
    <source>
        <dbReference type="Pfam" id="PF09118"/>
    </source>
</evidence>
<dbReference type="OrthoDB" id="2019572at2759"/>
<dbReference type="PANTHER" id="PTHR32208">
    <property type="entry name" value="SECRETED PROTEIN-RELATED"/>
    <property type="match status" value="1"/>
</dbReference>